<dbReference type="RefSeq" id="WP_019439474.1">
    <property type="nucleotide sequence ID" value="NZ_ALOE01000002.1"/>
</dbReference>
<dbReference type="Proteomes" id="UP000327424">
    <property type="component" value="Chromosome"/>
</dbReference>
<gene>
    <name evidence="1" type="ORF">FR932_12685</name>
</gene>
<dbReference type="OrthoDB" id="1490937at2"/>
<evidence type="ECO:0000313" key="2">
    <source>
        <dbReference type="Proteomes" id="UP000327424"/>
    </source>
</evidence>
<organism evidence="1 2">
    <name type="scientific">Moritella marina ATCC 15381</name>
    <dbReference type="NCBI Taxonomy" id="1202962"/>
    <lineage>
        <taxon>Bacteria</taxon>
        <taxon>Pseudomonadati</taxon>
        <taxon>Pseudomonadota</taxon>
        <taxon>Gammaproteobacteria</taxon>
        <taxon>Alteromonadales</taxon>
        <taxon>Moritellaceae</taxon>
        <taxon>Moritella</taxon>
    </lineage>
</organism>
<dbReference type="PROSITE" id="PS51257">
    <property type="entry name" value="PROKAR_LIPOPROTEIN"/>
    <property type="match status" value="1"/>
</dbReference>
<dbReference type="EMBL" id="CP044399">
    <property type="protein sequence ID" value="QFI38645.1"/>
    <property type="molecule type" value="Genomic_DNA"/>
</dbReference>
<dbReference type="AlphaFoldDB" id="A0A5J6WP10"/>
<sequence length="453" mass="50827">MKKIILSVFVGILLTACGSDNDSKPTPPAANIIDARNPADVQKLGQSFELLLHIKKATQAASGETDRLATNAVVFLKPIPTVNPTFAQHHGVPLLNMKIQGAMTVELAATAIANNVEYDLTNFDIFYQPTNAWNEPDLSIYKVENDINNVTFWKRGSSFDFNSALLNDHDKIDMENGLPLNIYVKLGNKLSNGIQMYGEQPEYMQYKSVRPFNDNGNLCGKPHHLSDFEQLQCVDIDGSSISVLVENNSTPERQANANRVVKTVAFFLQHFSSRIASEISYNDAAMIFFDDLDFDSRPAGEYANGHLRYQDLGNNETNPTDPNQRDASYEEIIHFIHDYGLMSAAMNSPGSKWHKMQLELDRLTLQSILLGNYFPNGKDPHVQDPGLDAESYDQEYLAYAMYAYYDINPVGYSAQEFGSNTYSELQVNEPEMVTFFETHFPTRAEFAAFQSSL</sequence>
<reference evidence="1 2" key="1">
    <citation type="submission" date="2019-09" db="EMBL/GenBank/DDBJ databases">
        <title>Hybrid Assembly of the complete Genome of the Deep-Sea Bacterium Moritella marina from long Nanopore and Illumina reads.</title>
        <authorList>
            <person name="Magin S."/>
            <person name="Georgoulis A."/>
            <person name="Papadimitriou K."/>
            <person name="Iliakis G."/>
            <person name="Vorgias C.E."/>
        </authorList>
    </citation>
    <scope>NUCLEOTIDE SEQUENCE [LARGE SCALE GENOMIC DNA]</scope>
    <source>
        <strain evidence="1 2">MP-1</strain>
    </source>
</reference>
<protein>
    <submittedName>
        <fullName evidence="1">Uncharacterized protein</fullName>
    </submittedName>
</protein>
<accession>A0A5J6WP10</accession>
<proteinExistence type="predicted"/>
<dbReference type="KEGG" id="mmaa:FR932_12685"/>
<keyword evidence="2" id="KW-1185">Reference proteome</keyword>
<evidence type="ECO:0000313" key="1">
    <source>
        <dbReference type="EMBL" id="QFI38645.1"/>
    </source>
</evidence>
<name>A0A5J6WP10_MORMI</name>